<dbReference type="CDD" id="cd05006">
    <property type="entry name" value="SIS_GmhA"/>
    <property type="match status" value="1"/>
</dbReference>
<dbReference type="PANTHER" id="PTHR12526:SF635">
    <property type="entry name" value="GLYCOSYL TRANSFERASE GROUP 1"/>
    <property type="match status" value="1"/>
</dbReference>
<protein>
    <recommendedName>
        <fullName evidence="3">SIS domain-containing protein</fullName>
    </recommendedName>
</protein>
<feature type="domain" description="SIS" evidence="3">
    <location>
        <begin position="444"/>
        <end position="602"/>
    </location>
</feature>
<accession>A0ABN2WDJ9</accession>
<dbReference type="Gene3D" id="3.40.50.2000">
    <property type="entry name" value="Glycogen Phosphorylase B"/>
    <property type="match status" value="2"/>
</dbReference>
<dbReference type="EMBL" id="BAAAPZ010000002">
    <property type="protein sequence ID" value="GAA2089998.1"/>
    <property type="molecule type" value="Genomic_DNA"/>
</dbReference>
<evidence type="ECO:0000313" key="5">
    <source>
        <dbReference type="Proteomes" id="UP001500984"/>
    </source>
</evidence>
<name>A0ABN2WDJ9_9MICO</name>
<dbReference type="Pfam" id="PF13580">
    <property type="entry name" value="SIS_2"/>
    <property type="match status" value="1"/>
</dbReference>
<dbReference type="PROSITE" id="PS51464">
    <property type="entry name" value="SIS"/>
    <property type="match status" value="1"/>
</dbReference>
<organism evidence="4 5">
    <name type="scientific">Brevibacterium salitolerans</name>
    <dbReference type="NCBI Taxonomy" id="1403566"/>
    <lineage>
        <taxon>Bacteria</taxon>
        <taxon>Bacillati</taxon>
        <taxon>Actinomycetota</taxon>
        <taxon>Actinomycetes</taxon>
        <taxon>Micrococcales</taxon>
        <taxon>Brevibacteriaceae</taxon>
        <taxon>Brevibacterium</taxon>
    </lineage>
</organism>
<comment type="caution">
    <text evidence="4">The sequence shown here is derived from an EMBL/GenBank/DDBJ whole genome shotgun (WGS) entry which is preliminary data.</text>
</comment>
<dbReference type="SUPFAM" id="SSF53697">
    <property type="entry name" value="SIS domain"/>
    <property type="match status" value="1"/>
</dbReference>
<dbReference type="InterPro" id="IPR001296">
    <property type="entry name" value="Glyco_trans_1"/>
</dbReference>
<dbReference type="PANTHER" id="PTHR12526">
    <property type="entry name" value="GLYCOSYLTRANSFERASE"/>
    <property type="match status" value="1"/>
</dbReference>
<dbReference type="InterPro" id="IPR046348">
    <property type="entry name" value="SIS_dom_sf"/>
</dbReference>
<keyword evidence="1" id="KW-0328">Glycosyltransferase</keyword>
<evidence type="ECO:0000256" key="1">
    <source>
        <dbReference type="ARBA" id="ARBA00022676"/>
    </source>
</evidence>
<dbReference type="SUPFAM" id="SSF53756">
    <property type="entry name" value="UDP-Glycosyltransferase/glycogen phosphorylase"/>
    <property type="match status" value="1"/>
</dbReference>
<evidence type="ECO:0000313" key="4">
    <source>
        <dbReference type="EMBL" id="GAA2089998.1"/>
    </source>
</evidence>
<dbReference type="InterPro" id="IPR001347">
    <property type="entry name" value="SIS_dom"/>
</dbReference>
<keyword evidence="2" id="KW-0808">Transferase</keyword>
<gene>
    <name evidence="4" type="ORF">GCM10009823_06130</name>
</gene>
<dbReference type="InterPro" id="IPR028098">
    <property type="entry name" value="Glyco_trans_4-like_N"/>
</dbReference>
<evidence type="ECO:0000259" key="3">
    <source>
        <dbReference type="PROSITE" id="PS51464"/>
    </source>
</evidence>
<sequence>MKISMVSEHASPLAALGGVDAGGQNVHVAELSRALAARGHSVTVFTRRDDPHLPEVVEADGGVTVVHVDAGPPVAVPKDELLPHMTELGLGIAAHWRAHPARRPDLVHSHFWMSGLAAGTALRSAGLDAVPLLHTFHALGTVKRRHQGVLDTSPPERTALEPHVGREADRIIATCSDEVDELAAMGLDRDRVSVVPCGVDLRLFDPEGEAEETGGKRRIVCVGRLVPRKGVDLVVHALAALTAEGFEDVELHVVGGGAEEACLHTDPEARRLRDLAQDLGVADRVVLRGQVPREEMPAILRSARLVACTPWYEPFGIVPLEAMACGVPVVAARVGGLQDTVVPERTGLHVEPHDPASLAAAAARLLSDPQLARRLGAAGTERVRAGYSWATVAARTEEVYAEVRGRAVARGGAGGLGGHLDGTERALASLRDQVPTLQAWGRDLAAALSGGARLLTAGNGGSAAEAQHLSSELVGRFRGDRPAYAALALSTDPSAVTAISNDYGYEEVFARQVEAHARPGDVLVLLTTSGRSPNLLRAVEAARRSGARTWALTGPGPNPLSAACDSAVCVDAPAPHVQEAHLTAVHALCTVFDAEVAASALPHSAPDTVPVAAPVPVRAHPGERVPS</sequence>
<dbReference type="Gene3D" id="3.40.50.10490">
    <property type="entry name" value="Glucose-6-phosphate isomerase like protein, domain 1"/>
    <property type="match status" value="1"/>
</dbReference>
<dbReference type="Pfam" id="PF13439">
    <property type="entry name" value="Glyco_transf_4"/>
    <property type="match status" value="1"/>
</dbReference>
<proteinExistence type="predicted"/>
<reference evidence="4 5" key="1">
    <citation type="journal article" date="2019" name="Int. J. Syst. Evol. Microbiol.">
        <title>The Global Catalogue of Microorganisms (GCM) 10K type strain sequencing project: providing services to taxonomists for standard genome sequencing and annotation.</title>
        <authorList>
            <consortium name="The Broad Institute Genomics Platform"/>
            <consortium name="The Broad Institute Genome Sequencing Center for Infectious Disease"/>
            <person name="Wu L."/>
            <person name="Ma J."/>
        </authorList>
    </citation>
    <scope>NUCLEOTIDE SEQUENCE [LARGE SCALE GENOMIC DNA]</scope>
    <source>
        <strain evidence="4 5">JCM 15900</strain>
    </source>
</reference>
<dbReference type="Pfam" id="PF00534">
    <property type="entry name" value="Glycos_transf_1"/>
    <property type="match status" value="1"/>
</dbReference>
<keyword evidence="5" id="KW-1185">Reference proteome</keyword>
<evidence type="ECO:0000256" key="2">
    <source>
        <dbReference type="ARBA" id="ARBA00022679"/>
    </source>
</evidence>
<dbReference type="Proteomes" id="UP001500984">
    <property type="component" value="Unassembled WGS sequence"/>
</dbReference>
<dbReference type="InterPro" id="IPR035461">
    <property type="entry name" value="GmhA/DiaA"/>
</dbReference>